<accession>A0A8T0HXT3</accession>
<name>A0A8T0HXT3_CERPU</name>
<keyword evidence="3" id="KW-1185">Reference proteome</keyword>
<feature type="compositionally biased region" description="Low complexity" evidence="1">
    <location>
        <begin position="1"/>
        <end position="17"/>
    </location>
</feature>
<evidence type="ECO:0000313" key="2">
    <source>
        <dbReference type="EMBL" id="KAG0575914.1"/>
    </source>
</evidence>
<dbReference type="EMBL" id="CM026425">
    <property type="protein sequence ID" value="KAG0575914.1"/>
    <property type="molecule type" value="Genomic_DNA"/>
</dbReference>
<protein>
    <submittedName>
        <fullName evidence="2">Uncharacterized protein</fullName>
    </submittedName>
</protein>
<comment type="caution">
    <text evidence="2">The sequence shown here is derived from an EMBL/GenBank/DDBJ whole genome shotgun (WGS) entry which is preliminary data.</text>
</comment>
<dbReference type="Proteomes" id="UP000822688">
    <property type="component" value="Chromosome 5"/>
</dbReference>
<evidence type="ECO:0000313" key="3">
    <source>
        <dbReference type="Proteomes" id="UP000822688"/>
    </source>
</evidence>
<feature type="region of interest" description="Disordered" evidence="1">
    <location>
        <begin position="95"/>
        <end position="117"/>
    </location>
</feature>
<sequence length="117" mass="13103">MKMAVSAAAPATTVAMAGSESPSRSFGLREKFGKLHLFSVDRTNRWPVQGWSSSDESHLELDEHFVAEESARAFTLDKETRWPLQGWCKAHRPYNSTEDESAVSSHPSAPSRWPQGW</sequence>
<reference evidence="2" key="1">
    <citation type="submission" date="2020-06" db="EMBL/GenBank/DDBJ databases">
        <title>WGS assembly of Ceratodon purpureus strain R40.</title>
        <authorList>
            <person name="Carey S.B."/>
            <person name="Jenkins J."/>
            <person name="Shu S."/>
            <person name="Lovell J.T."/>
            <person name="Sreedasyam A."/>
            <person name="Maumus F."/>
            <person name="Tiley G.P."/>
            <person name="Fernandez-Pozo N."/>
            <person name="Barry K."/>
            <person name="Chen C."/>
            <person name="Wang M."/>
            <person name="Lipzen A."/>
            <person name="Daum C."/>
            <person name="Saski C.A."/>
            <person name="Payton A.C."/>
            <person name="Mcbreen J.C."/>
            <person name="Conrad R.E."/>
            <person name="Kollar L.M."/>
            <person name="Olsson S."/>
            <person name="Huttunen S."/>
            <person name="Landis J.B."/>
            <person name="Wickett N.J."/>
            <person name="Johnson M.G."/>
            <person name="Rensing S.A."/>
            <person name="Grimwood J."/>
            <person name="Schmutz J."/>
            <person name="Mcdaniel S.F."/>
        </authorList>
    </citation>
    <scope>NUCLEOTIDE SEQUENCE</scope>
    <source>
        <strain evidence="2">R40</strain>
    </source>
</reference>
<dbReference type="AlphaFoldDB" id="A0A8T0HXT3"/>
<gene>
    <name evidence="2" type="ORF">KC19_5G039600</name>
</gene>
<proteinExistence type="predicted"/>
<evidence type="ECO:0000256" key="1">
    <source>
        <dbReference type="SAM" id="MobiDB-lite"/>
    </source>
</evidence>
<feature type="region of interest" description="Disordered" evidence="1">
    <location>
        <begin position="1"/>
        <end position="24"/>
    </location>
</feature>
<organism evidence="2 3">
    <name type="scientific">Ceratodon purpureus</name>
    <name type="common">Fire moss</name>
    <name type="synonym">Dicranum purpureum</name>
    <dbReference type="NCBI Taxonomy" id="3225"/>
    <lineage>
        <taxon>Eukaryota</taxon>
        <taxon>Viridiplantae</taxon>
        <taxon>Streptophyta</taxon>
        <taxon>Embryophyta</taxon>
        <taxon>Bryophyta</taxon>
        <taxon>Bryophytina</taxon>
        <taxon>Bryopsida</taxon>
        <taxon>Dicranidae</taxon>
        <taxon>Pseudoditrichales</taxon>
        <taxon>Ditrichaceae</taxon>
        <taxon>Ceratodon</taxon>
    </lineage>
</organism>